<keyword evidence="1" id="KW-0472">Membrane</keyword>
<proteinExistence type="predicted"/>
<comment type="caution">
    <text evidence="3">The sequence shown here is derived from an EMBL/GenBank/DDBJ whole genome shotgun (WGS) entry which is preliminary data.</text>
</comment>
<feature type="transmembrane region" description="Helical" evidence="1">
    <location>
        <begin position="40"/>
        <end position="59"/>
    </location>
</feature>
<keyword evidence="1" id="KW-1133">Transmembrane helix</keyword>
<gene>
    <name evidence="3" type="ORF">SAE01_20610</name>
</gene>
<name>A0A512BCD4_9BACT</name>
<keyword evidence="4" id="KW-1185">Reference proteome</keyword>
<organism evidence="3 4">
    <name type="scientific">Segetibacter aerophilus</name>
    <dbReference type="NCBI Taxonomy" id="670293"/>
    <lineage>
        <taxon>Bacteria</taxon>
        <taxon>Pseudomonadati</taxon>
        <taxon>Bacteroidota</taxon>
        <taxon>Chitinophagia</taxon>
        <taxon>Chitinophagales</taxon>
        <taxon>Chitinophagaceae</taxon>
        <taxon>Segetibacter</taxon>
    </lineage>
</organism>
<keyword evidence="1" id="KW-0812">Transmembrane</keyword>
<evidence type="ECO:0000313" key="3">
    <source>
        <dbReference type="EMBL" id="GEO09565.1"/>
    </source>
</evidence>
<evidence type="ECO:0000313" key="4">
    <source>
        <dbReference type="Proteomes" id="UP000321513"/>
    </source>
</evidence>
<sequence length="156" mass="16781">MSVTITSTFFKTISAGTLYENKLSIKIFNMKVISTKTHGVLDYLMGILLIASPWIFGFANGGAEQWIPIIVGAGALVYSLMTNYEMGVVKTLSMKTHLTLDLMAGILLAASPWIFGFSDRVSTPHLILGLLEIGASLVTKTTPSGSFKTANHSHAV</sequence>
<evidence type="ECO:0000256" key="1">
    <source>
        <dbReference type="SAM" id="Phobius"/>
    </source>
</evidence>
<feature type="transmembrane region" description="Helical" evidence="1">
    <location>
        <begin position="96"/>
        <end position="115"/>
    </location>
</feature>
<dbReference type="EMBL" id="BJYT01000007">
    <property type="protein sequence ID" value="GEO09565.1"/>
    <property type="molecule type" value="Genomic_DNA"/>
</dbReference>
<reference evidence="3 4" key="1">
    <citation type="submission" date="2019-07" db="EMBL/GenBank/DDBJ databases">
        <title>Whole genome shotgun sequence of Segetibacter aerophilus NBRC 106135.</title>
        <authorList>
            <person name="Hosoyama A."/>
            <person name="Uohara A."/>
            <person name="Ohji S."/>
            <person name="Ichikawa N."/>
        </authorList>
    </citation>
    <scope>NUCLEOTIDE SEQUENCE [LARGE SCALE GENOMIC DNA]</scope>
    <source>
        <strain evidence="3 4">NBRC 106135</strain>
    </source>
</reference>
<feature type="domain" description="SPW repeat-containing integral membrane" evidence="2">
    <location>
        <begin position="38"/>
        <end position="136"/>
    </location>
</feature>
<accession>A0A512BCD4</accession>
<feature type="transmembrane region" description="Helical" evidence="1">
    <location>
        <begin position="65"/>
        <end position="84"/>
    </location>
</feature>
<evidence type="ECO:0000259" key="2">
    <source>
        <dbReference type="Pfam" id="PF03779"/>
    </source>
</evidence>
<protein>
    <recommendedName>
        <fullName evidence="2">SPW repeat-containing integral membrane domain-containing protein</fullName>
    </recommendedName>
</protein>
<dbReference type="AlphaFoldDB" id="A0A512BCD4"/>
<dbReference type="Pfam" id="PF03779">
    <property type="entry name" value="SPW"/>
    <property type="match status" value="1"/>
</dbReference>
<dbReference type="InterPro" id="IPR005530">
    <property type="entry name" value="SPW"/>
</dbReference>
<dbReference type="Proteomes" id="UP000321513">
    <property type="component" value="Unassembled WGS sequence"/>
</dbReference>